<sequence length="433" mass="49014">MLGAIILILLLGTEIGFTVYCLLTKSYQKEKKSIAKIGIFLFLSVLVIISIIKWSFRWYLLFFLLFIKALIAVDYLIRSKGKIKKTFKRKYVMIACIGNLCFISLAVLPALIFPQSKPIMPTGKYEVGTVSYTLTDSNRLEAFLDNKDNRKVTIQFWYPKNANGKYPLTIFSHGAFGYRGSNRSTYVELASNGYVVCSIDHTYQAFVTKQTDGKSVFANKQFINDSMAVSNDKYDEKKTYELSHEWLKLRIDDVNFVLDDILNKTKKSDSDMVYHLINVDKIGLFGHSLGGATAAEVARERTDIDAVIVIDGTMLGEGIGYKNGKEILNKIPYPVPILNIYNEEHYKSALKHADSYANMVAAKNATDARNIVFKGAGHLNFTDLPIASPFLASLLGTGNINSRYCIQTMNQVVLKYFNYYLKDDKELELQEQY</sequence>
<protein>
    <submittedName>
        <fullName evidence="5">Carboxylic ester hydrolase</fullName>
    </submittedName>
</protein>
<dbReference type="EMBL" id="AP024169">
    <property type="protein sequence ID" value="BCN30796.1"/>
    <property type="molecule type" value="Genomic_DNA"/>
</dbReference>
<evidence type="ECO:0000256" key="2">
    <source>
        <dbReference type="ARBA" id="ARBA00022963"/>
    </source>
</evidence>
<proteinExistence type="predicted"/>
<evidence type="ECO:0000313" key="5">
    <source>
        <dbReference type="EMBL" id="BCN30796.1"/>
    </source>
</evidence>
<gene>
    <name evidence="5" type="ORF">bsdtb5_20910</name>
</gene>
<accession>A0A7R7ELH5</accession>
<keyword evidence="4" id="KW-0472">Membrane</keyword>
<dbReference type="Gene3D" id="3.40.50.1820">
    <property type="entry name" value="alpha/beta hydrolase"/>
    <property type="match status" value="1"/>
</dbReference>
<dbReference type="InterPro" id="IPR029058">
    <property type="entry name" value="AB_hydrolase_fold"/>
</dbReference>
<organism evidence="5 6">
    <name type="scientific">Anaeromicropila herbilytica</name>
    <dbReference type="NCBI Taxonomy" id="2785025"/>
    <lineage>
        <taxon>Bacteria</taxon>
        <taxon>Bacillati</taxon>
        <taxon>Bacillota</taxon>
        <taxon>Clostridia</taxon>
        <taxon>Lachnospirales</taxon>
        <taxon>Lachnospiraceae</taxon>
        <taxon>Anaeromicropila</taxon>
    </lineage>
</organism>
<dbReference type="GO" id="GO:0003847">
    <property type="term" value="F:1-alkyl-2-acetylglycerophosphocholine esterase activity"/>
    <property type="evidence" value="ECO:0007669"/>
    <property type="project" value="TreeGrafter"/>
</dbReference>
<dbReference type="GO" id="GO:0016042">
    <property type="term" value="P:lipid catabolic process"/>
    <property type="evidence" value="ECO:0007669"/>
    <property type="project" value="UniProtKB-KW"/>
</dbReference>
<dbReference type="Pfam" id="PF03403">
    <property type="entry name" value="PAF-AH_p_II"/>
    <property type="match status" value="1"/>
</dbReference>
<keyword evidence="3" id="KW-0443">Lipid metabolism</keyword>
<dbReference type="PANTHER" id="PTHR10272">
    <property type="entry name" value="PLATELET-ACTIVATING FACTOR ACETYLHYDROLASE"/>
    <property type="match status" value="1"/>
</dbReference>
<feature type="transmembrane region" description="Helical" evidence="4">
    <location>
        <begin position="89"/>
        <end position="112"/>
    </location>
</feature>
<feature type="transmembrane region" description="Helical" evidence="4">
    <location>
        <begin position="35"/>
        <end position="52"/>
    </location>
</feature>
<dbReference type="KEGG" id="ahb:bsdtb5_20910"/>
<keyword evidence="4" id="KW-0812">Transmembrane</keyword>
<keyword evidence="6" id="KW-1185">Reference proteome</keyword>
<dbReference type="PANTHER" id="PTHR10272:SF0">
    <property type="entry name" value="PLATELET-ACTIVATING FACTOR ACETYLHYDROLASE"/>
    <property type="match status" value="1"/>
</dbReference>
<feature type="transmembrane region" description="Helical" evidence="4">
    <location>
        <begin position="6"/>
        <end position="23"/>
    </location>
</feature>
<evidence type="ECO:0000256" key="4">
    <source>
        <dbReference type="SAM" id="Phobius"/>
    </source>
</evidence>
<evidence type="ECO:0000256" key="1">
    <source>
        <dbReference type="ARBA" id="ARBA00022801"/>
    </source>
</evidence>
<dbReference type="RefSeq" id="WP_271715991.1">
    <property type="nucleotide sequence ID" value="NZ_AP024169.1"/>
</dbReference>
<name>A0A7R7ELH5_9FIRM</name>
<keyword evidence="2" id="KW-0442">Lipid degradation</keyword>
<evidence type="ECO:0000256" key="3">
    <source>
        <dbReference type="ARBA" id="ARBA00023098"/>
    </source>
</evidence>
<reference evidence="5 6" key="1">
    <citation type="submission" date="2020-11" db="EMBL/GenBank/DDBJ databases">
        <title>Draft genome sequencing of a Lachnospiraceae strain isolated from anoxic soil subjected to BSD treatment.</title>
        <authorList>
            <person name="Uek A."/>
            <person name="Tonouchi A."/>
        </authorList>
    </citation>
    <scope>NUCLEOTIDE SEQUENCE [LARGE SCALE GENOMIC DNA]</scope>
    <source>
        <strain evidence="5 6">TB5</strain>
    </source>
</reference>
<keyword evidence="4" id="KW-1133">Transmembrane helix</keyword>
<dbReference type="AlphaFoldDB" id="A0A7R7ELH5"/>
<dbReference type="Proteomes" id="UP000595897">
    <property type="component" value="Chromosome"/>
</dbReference>
<keyword evidence="1 5" id="KW-0378">Hydrolase</keyword>
<feature type="transmembrane region" description="Helical" evidence="4">
    <location>
        <begin position="58"/>
        <end position="77"/>
    </location>
</feature>
<dbReference type="SUPFAM" id="SSF53474">
    <property type="entry name" value="alpha/beta-Hydrolases"/>
    <property type="match status" value="1"/>
</dbReference>
<evidence type="ECO:0000313" key="6">
    <source>
        <dbReference type="Proteomes" id="UP000595897"/>
    </source>
</evidence>